<reference evidence="2 3" key="1">
    <citation type="submission" date="2016-12" db="EMBL/GenBank/DDBJ databases">
        <title>Draft genome sequence of Fusarium oxysporum causing rot on Narcissus.</title>
        <authorList>
            <person name="Armitage A.D."/>
            <person name="Taylor A."/>
            <person name="Clarkson J.P."/>
            <person name="Harrison R.J."/>
            <person name="Jackson A.C."/>
        </authorList>
    </citation>
    <scope>NUCLEOTIDE SEQUENCE [LARGE SCALE GENOMIC DNA]</scope>
    <source>
        <strain evidence="2 3">N139</strain>
    </source>
</reference>
<gene>
    <name evidence="2" type="ORF">BFJ63_vAg15385</name>
</gene>
<evidence type="ECO:0000256" key="1">
    <source>
        <dbReference type="ARBA" id="ARBA00029464"/>
    </source>
</evidence>
<name>A0A4Q2V9B8_FUSOX</name>
<sequence>MSPDSEQLVFNGTYHNGISLAAHLYTPSNNATGNASRPAIVTGHPHGGVKEQTSGLYARLIAERTGFVTLAFDAAYQGESGSLPRYLEDPYQRAEDVRNAVTYLSTLDIVDPDRIGVLGICASGGYVPFAAQTDKCMKAVATVSGIDLGTLHSEGFGSYDGEMLLTLESQLKEAGRQRIQEAMGAKPNLTRIFPNTAADVSTEMPVFYQKSYDYY</sequence>
<dbReference type="InterPro" id="IPR029058">
    <property type="entry name" value="AB_hydrolase_fold"/>
</dbReference>
<evidence type="ECO:0000313" key="2">
    <source>
        <dbReference type="EMBL" id="RYC81719.1"/>
    </source>
</evidence>
<dbReference type="InterPro" id="IPR051411">
    <property type="entry name" value="Polyketide_trans_af380"/>
</dbReference>
<evidence type="ECO:0000313" key="3">
    <source>
        <dbReference type="Proteomes" id="UP000290540"/>
    </source>
</evidence>
<dbReference type="Proteomes" id="UP000290540">
    <property type="component" value="Unassembled WGS sequence"/>
</dbReference>
<proteinExistence type="inferred from homology"/>
<dbReference type="SUPFAM" id="SSF53474">
    <property type="entry name" value="alpha/beta-Hydrolases"/>
    <property type="match status" value="1"/>
</dbReference>
<dbReference type="AlphaFoldDB" id="A0A4Q2V9B8"/>
<comment type="similarity">
    <text evidence="1">Belongs to the polyketide transferase af380 family.</text>
</comment>
<organism evidence="2 3">
    <name type="scientific">Fusarium oxysporum f. sp. narcissi</name>
    <dbReference type="NCBI Taxonomy" id="451672"/>
    <lineage>
        <taxon>Eukaryota</taxon>
        <taxon>Fungi</taxon>
        <taxon>Dikarya</taxon>
        <taxon>Ascomycota</taxon>
        <taxon>Pezizomycotina</taxon>
        <taxon>Sordariomycetes</taxon>
        <taxon>Hypocreomycetidae</taxon>
        <taxon>Hypocreales</taxon>
        <taxon>Nectriaceae</taxon>
        <taxon>Fusarium</taxon>
        <taxon>Fusarium oxysporum species complex</taxon>
    </lineage>
</organism>
<protein>
    <recommendedName>
        <fullName evidence="4">Dienelactone hydrolase domain-containing protein</fullName>
    </recommendedName>
</protein>
<dbReference type="EMBL" id="MQTW01000226">
    <property type="protein sequence ID" value="RYC81719.1"/>
    <property type="molecule type" value="Genomic_DNA"/>
</dbReference>
<comment type="caution">
    <text evidence="2">The sequence shown here is derived from an EMBL/GenBank/DDBJ whole genome shotgun (WGS) entry which is preliminary data.</text>
</comment>
<dbReference type="PANTHER" id="PTHR47751:SF1">
    <property type="entry name" value="SUPERFAMILY HYDROLASE, PUTATIVE (AFU_ORTHOLOGUE AFUA_2G16580)-RELATED"/>
    <property type="match status" value="1"/>
</dbReference>
<dbReference type="PANTHER" id="PTHR47751">
    <property type="entry name" value="SUPERFAMILY HYDROLASE, PUTATIVE (AFU_ORTHOLOGUE AFUA_2G16580)-RELATED"/>
    <property type="match status" value="1"/>
</dbReference>
<accession>A0A4Q2V9B8</accession>
<dbReference type="Gene3D" id="3.40.50.1820">
    <property type="entry name" value="alpha/beta hydrolase"/>
    <property type="match status" value="1"/>
</dbReference>
<evidence type="ECO:0008006" key="4">
    <source>
        <dbReference type="Google" id="ProtNLM"/>
    </source>
</evidence>